<dbReference type="GO" id="GO:0006520">
    <property type="term" value="P:amino acid metabolic process"/>
    <property type="evidence" value="ECO:0007669"/>
    <property type="project" value="InterPro"/>
</dbReference>
<accession>A0AAP0MZ70</accession>
<evidence type="ECO:0000256" key="3">
    <source>
        <dbReference type="ARBA" id="ARBA00010701"/>
    </source>
</evidence>
<dbReference type="SUPFAM" id="SSF53474">
    <property type="entry name" value="alpha/beta-Hydrolases"/>
    <property type="match status" value="1"/>
</dbReference>
<dbReference type="CDD" id="cd00519">
    <property type="entry name" value="Lipase_3"/>
    <property type="match status" value="1"/>
</dbReference>
<dbReference type="Pfam" id="PF01764">
    <property type="entry name" value="Lipase_3"/>
    <property type="match status" value="1"/>
</dbReference>
<dbReference type="Proteomes" id="UP001428341">
    <property type="component" value="Unassembled WGS sequence"/>
</dbReference>
<dbReference type="GO" id="GO:0005737">
    <property type="term" value="C:cytoplasm"/>
    <property type="evidence" value="ECO:0007669"/>
    <property type="project" value="TreeGrafter"/>
</dbReference>
<dbReference type="SUPFAM" id="SSF53383">
    <property type="entry name" value="PLP-dependent transferases"/>
    <property type="match status" value="1"/>
</dbReference>
<dbReference type="PANTHER" id="PTHR11999">
    <property type="entry name" value="GROUP II PYRIDOXAL-5-PHOSPHATE DECARBOXYLASE"/>
    <property type="match status" value="1"/>
</dbReference>
<dbReference type="InterPro" id="IPR021115">
    <property type="entry name" value="Pyridoxal-P_BS"/>
</dbReference>
<dbReference type="Gene3D" id="3.40.50.1820">
    <property type="entry name" value="alpha/beta hydrolase"/>
    <property type="match status" value="1"/>
</dbReference>
<dbReference type="AlphaFoldDB" id="A0AAP0MZ70"/>
<comment type="cofactor">
    <cofactor evidence="1 10">
        <name>pyridoxal 5'-phosphate</name>
        <dbReference type="ChEBI" id="CHEBI:597326"/>
    </cofactor>
</comment>
<dbReference type="FunFam" id="3.40.50.1820:FF:000065">
    <property type="entry name" value="Phospholipase A1-II 3"/>
    <property type="match status" value="1"/>
</dbReference>
<evidence type="ECO:0000256" key="9">
    <source>
        <dbReference type="ARBA" id="ARBA00023239"/>
    </source>
</evidence>
<keyword evidence="9" id="KW-0456">Lyase</keyword>
<evidence type="ECO:0000313" key="13">
    <source>
        <dbReference type="Proteomes" id="UP001428341"/>
    </source>
</evidence>
<dbReference type="CDD" id="cd06450">
    <property type="entry name" value="DOPA_deC_like"/>
    <property type="match status" value="1"/>
</dbReference>
<dbReference type="PANTHER" id="PTHR11999:SF96">
    <property type="entry name" value="TYROSINE DECARBOXYLASE"/>
    <property type="match status" value="1"/>
</dbReference>
<comment type="similarity">
    <text evidence="3">Belongs to the AB hydrolase superfamily. Lipase family.</text>
</comment>
<evidence type="ECO:0000256" key="2">
    <source>
        <dbReference type="ARBA" id="ARBA00009533"/>
    </source>
</evidence>
<proteinExistence type="inferred from homology"/>
<dbReference type="GO" id="GO:0016042">
    <property type="term" value="P:lipid catabolic process"/>
    <property type="evidence" value="ECO:0007669"/>
    <property type="project" value="UniProtKB-KW"/>
</dbReference>
<evidence type="ECO:0000256" key="8">
    <source>
        <dbReference type="ARBA" id="ARBA00023098"/>
    </source>
</evidence>
<dbReference type="InterPro" id="IPR015421">
    <property type="entry name" value="PyrdxlP-dep_Trfase_major"/>
</dbReference>
<feature type="domain" description="Fungal lipase-type" evidence="11">
    <location>
        <begin position="226"/>
        <end position="373"/>
    </location>
</feature>
<protein>
    <recommendedName>
        <fullName evidence="11">Fungal lipase-type domain-containing protein</fullName>
    </recommendedName>
</protein>
<keyword evidence="6 10" id="KW-0663">Pyridoxal phosphate</keyword>
<keyword evidence="7" id="KW-0442">Lipid degradation</keyword>
<dbReference type="GO" id="GO:0019752">
    <property type="term" value="P:carboxylic acid metabolic process"/>
    <property type="evidence" value="ECO:0007669"/>
    <property type="project" value="InterPro"/>
</dbReference>
<dbReference type="EMBL" id="JBCGBO010000002">
    <property type="protein sequence ID" value="KAK9223579.1"/>
    <property type="molecule type" value="Genomic_DNA"/>
</dbReference>
<evidence type="ECO:0000256" key="10">
    <source>
        <dbReference type="PIRSR" id="PIRSR602129-50"/>
    </source>
</evidence>
<organism evidence="12 13">
    <name type="scientific">Citrus x changshan-huyou</name>
    <dbReference type="NCBI Taxonomy" id="2935761"/>
    <lineage>
        <taxon>Eukaryota</taxon>
        <taxon>Viridiplantae</taxon>
        <taxon>Streptophyta</taxon>
        <taxon>Embryophyta</taxon>
        <taxon>Tracheophyta</taxon>
        <taxon>Spermatophyta</taxon>
        <taxon>Magnoliopsida</taxon>
        <taxon>eudicotyledons</taxon>
        <taxon>Gunneridae</taxon>
        <taxon>Pentapetalae</taxon>
        <taxon>rosids</taxon>
        <taxon>malvids</taxon>
        <taxon>Sapindales</taxon>
        <taxon>Rutaceae</taxon>
        <taxon>Aurantioideae</taxon>
        <taxon>Citrus</taxon>
    </lineage>
</organism>
<evidence type="ECO:0000259" key="11">
    <source>
        <dbReference type="Pfam" id="PF01764"/>
    </source>
</evidence>
<evidence type="ECO:0000256" key="5">
    <source>
        <dbReference type="ARBA" id="ARBA00022801"/>
    </source>
</evidence>
<dbReference type="GO" id="GO:0008970">
    <property type="term" value="F:phospholipase A1 activity"/>
    <property type="evidence" value="ECO:0007669"/>
    <property type="project" value="UniProtKB-ARBA"/>
</dbReference>
<keyword evidence="8" id="KW-0443">Lipid metabolism</keyword>
<keyword evidence="13" id="KW-1185">Reference proteome</keyword>
<dbReference type="FunFam" id="3.40.640.10:FF:000025">
    <property type="entry name" value="Histidine decarboxylase"/>
    <property type="match status" value="1"/>
</dbReference>
<dbReference type="PROSITE" id="PS00392">
    <property type="entry name" value="DDC_GAD_HDC_YDC"/>
    <property type="match status" value="1"/>
</dbReference>
<evidence type="ECO:0000256" key="1">
    <source>
        <dbReference type="ARBA" id="ARBA00001933"/>
    </source>
</evidence>
<evidence type="ECO:0000256" key="7">
    <source>
        <dbReference type="ARBA" id="ARBA00022963"/>
    </source>
</evidence>
<feature type="modified residue" description="N6-(pyridoxal phosphate)lysine" evidence="10">
    <location>
        <position position="833"/>
    </location>
</feature>
<dbReference type="Gene3D" id="3.40.640.10">
    <property type="entry name" value="Type I PLP-dependent aspartate aminotransferase-like (Major domain)"/>
    <property type="match status" value="1"/>
</dbReference>
<dbReference type="InterPro" id="IPR010977">
    <property type="entry name" value="Aromatic_deC"/>
</dbReference>
<reference evidence="12 13" key="1">
    <citation type="submission" date="2024-05" db="EMBL/GenBank/DDBJ databases">
        <title>Haplotype-resolved chromosome-level genome assembly of Huyou (Citrus changshanensis).</title>
        <authorList>
            <person name="Miao C."/>
            <person name="Chen W."/>
            <person name="Wu Y."/>
            <person name="Wang L."/>
            <person name="Zhao S."/>
            <person name="Grierson D."/>
            <person name="Xu C."/>
            <person name="Chen K."/>
        </authorList>
    </citation>
    <scope>NUCLEOTIDE SEQUENCE [LARGE SCALE GENOMIC DNA]</scope>
    <source>
        <strain evidence="12">01-14</strain>
        <tissue evidence="12">Leaf</tissue>
    </source>
</reference>
<dbReference type="PRINTS" id="PR00800">
    <property type="entry name" value="YHDCRBOXLASE"/>
</dbReference>
<sequence>MAMSTMIHNHLPAIPHTGVNRNKLVARAHQEAPVVDRPINGTKASKRAARLAESLSNLLHLHVEPPQRREVMKHYSSWDSFCDDEKHSTPTMSPKQVISDKWREIHGCTDWDSLLDPLHPCLRREILKYGEFAQATYDAFDFDPFSEYCGSCRFNSNKIFEKLGLDGKHGYKVCKYIYAMSHIDMPQWLNRTVHLGDTWSRDSNWMGFVAISDEEETHRIGRRDIVVAWRGTVAPSEWYEDFQRKLEPIGPGDDAKVEHGFHSIYTSKSEHTRYSKSSASEQVMKEVTRLVKLYKEKGEEVSLTITGHSLGGALALLNAYEAATTIPGLPISVISFGAPRVGNIAFRDQLHQMGVKTLRVVVKQDLVPKMPGVVFNEGLQKFDEITGTLDWVYTHVGAELRLDVRSSPYLKHGFNLLGFHSQETYLHLVDGFVCQSSSFREDARRDVALVNKACDMLVDELRIPHCWYQMENKGLVRNAHGRWVKPKREAEDVPVPVGSQPNFHALDEIVESRRLQPVLNSDHELKTNSASFNNPMDSEEFRRQGHMIIDFIADYYRDVEKYPVLSQVEPGYLRKRLPESAPYNPEPIETILQDVQQHIVPGITHWQSPYYFAYFPSSGSIAGFLGEMLSSGFNVVGFNWMSSPAATELENIVMDWLGEMLKLPKSFLFSGTGGGVIQGTTCEAILCTLAAARDQILNEIGRENISRLVVYGSDQTHSALQKAAQIAGIDPKNFRAIKTTKSSSFTLTPESLQAAIDLDIQAGLIPLFLCATVGTTAITTVDPLGPLCDIAKRYSIWVHVDAAYAGSACICPEFRHFIDGIEGADSFSLNAHKWFLTTLDCCCLWVKNPNALIKALSTNPEFLRNKASDSKQVVDYKDWQITLSRRFRALKLWLVLRSFGVANLRNFIRSHVGMAQLFQELVGGDNRFEIVAPRNFAVVCFRVLPSASGVGDGKANEGANELNRKLLESINASGQLYVSHGMVAGIYFIRFAVGATLTEDRHVIAAWKVIQEKLDGILATS</sequence>
<comment type="caution">
    <text evidence="12">The sequence shown here is derived from an EMBL/GenBank/DDBJ whole genome shotgun (WGS) entry which is preliminary data.</text>
</comment>
<dbReference type="Pfam" id="PF00282">
    <property type="entry name" value="Pyridoxal_deC"/>
    <property type="match status" value="1"/>
</dbReference>
<dbReference type="Gene3D" id="1.20.1340.10">
    <property type="entry name" value="dopa decarboxylase, N-terminal domain"/>
    <property type="match status" value="1"/>
</dbReference>
<comment type="similarity">
    <text evidence="2">Belongs to the group II decarboxylase family.</text>
</comment>
<dbReference type="Gene3D" id="3.90.1150.10">
    <property type="entry name" value="Aspartate Aminotransferase, domain 1"/>
    <property type="match status" value="1"/>
</dbReference>
<dbReference type="GO" id="GO:0030170">
    <property type="term" value="F:pyridoxal phosphate binding"/>
    <property type="evidence" value="ECO:0007669"/>
    <property type="project" value="InterPro"/>
</dbReference>
<evidence type="ECO:0000313" key="12">
    <source>
        <dbReference type="EMBL" id="KAK9223579.1"/>
    </source>
</evidence>
<gene>
    <name evidence="12" type="ORF">WN944_012024</name>
</gene>
<dbReference type="InterPro" id="IPR015422">
    <property type="entry name" value="PyrdxlP-dep_Trfase_small"/>
</dbReference>
<dbReference type="GO" id="GO:0016831">
    <property type="term" value="F:carboxy-lyase activity"/>
    <property type="evidence" value="ECO:0007669"/>
    <property type="project" value="UniProtKB-KW"/>
</dbReference>
<dbReference type="InterPro" id="IPR002921">
    <property type="entry name" value="Fungal_lipase-type"/>
</dbReference>
<keyword evidence="4" id="KW-0210">Decarboxylase</keyword>
<name>A0AAP0MZ70_9ROSI</name>
<dbReference type="FunFam" id="1.20.1340.10:FF:000001">
    <property type="entry name" value="Histidine decarboxylase"/>
    <property type="match status" value="1"/>
</dbReference>
<evidence type="ECO:0000256" key="6">
    <source>
        <dbReference type="ARBA" id="ARBA00022898"/>
    </source>
</evidence>
<keyword evidence="5" id="KW-0378">Hydrolase</keyword>
<dbReference type="InterPro" id="IPR029058">
    <property type="entry name" value="AB_hydrolase_fold"/>
</dbReference>
<evidence type="ECO:0000256" key="4">
    <source>
        <dbReference type="ARBA" id="ARBA00022793"/>
    </source>
</evidence>
<dbReference type="InterPro" id="IPR015424">
    <property type="entry name" value="PyrdxlP-dep_Trfase"/>
</dbReference>
<dbReference type="InterPro" id="IPR002129">
    <property type="entry name" value="PyrdxlP-dep_de-COase"/>
</dbReference>